<accession>A0A8K0RH48</accession>
<gene>
    <name evidence="1" type="ORF">FB567DRAFT_544299</name>
</gene>
<evidence type="ECO:0000313" key="2">
    <source>
        <dbReference type="Proteomes" id="UP000813461"/>
    </source>
</evidence>
<dbReference type="Proteomes" id="UP000813461">
    <property type="component" value="Unassembled WGS sequence"/>
</dbReference>
<keyword evidence="2" id="KW-1185">Reference proteome</keyword>
<organism evidence="1 2">
    <name type="scientific">Paraphoma chrysanthemicola</name>
    <dbReference type="NCBI Taxonomy" id="798071"/>
    <lineage>
        <taxon>Eukaryota</taxon>
        <taxon>Fungi</taxon>
        <taxon>Dikarya</taxon>
        <taxon>Ascomycota</taxon>
        <taxon>Pezizomycotina</taxon>
        <taxon>Dothideomycetes</taxon>
        <taxon>Pleosporomycetidae</taxon>
        <taxon>Pleosporales</taxon>
        <taxon>Pleosporineae</taxon>
        <taxon>Phaeosphaeriaceae</taxon>
        <taxon>Paraphoma</taxon>
    </lineage>
</organism>
<evidence type="ECO:0000313" key="1">
    <source>
        <dbReference type="EMBL" id="KAH7096059.1"/>
    </source>
</evidence>
<proteinExistence type="predicted"/>
<sequence>MDQDLCLRLSLHGTLEERTIQLDNHLDCIRRLLEDDKVLARQLGFKVQPKNHGDKSRVQKFTEYLGPDHGTLTLLATSAAIWYDQPLQFWDTSLATGCNVSVDPQQQIYQAFIQSTHEHA</sequence>
<reference evidence="1" key="1">
    <citation type="journal article" date="2021" name="Nat. Commun.">
        <title>Genetic determinants of endophytism in the Arabidopsis root mycobiome.</title>
        <authorList>
            <person name="Mesny F."/>
            <person name="Miyauchi S."/>
            <person name="Thiergart T."/>
            <person name="Pickel B."/>
            <person name="Atanasova L."/>
            <person name="Karlsson M."/>
            <person name="Huettel B."/>
            <person name="Barry K.W."/>
            <person name="Haridas S."/>
            <person name="Chen C."/>
            <person name="Bauer D."/>
            <person name="Andreopoulos W."/>
            <person name="Pangilinan J."/>
            <person name="LaButti K."/>
            <person name="Riley R."/>
            <person name="Lipzen A."/>
            <person name="Clum A."/>
            <person name="Drula E."/>
            <person name="Henrissat B."/>
            <person name="Kohler A."/>
            <person name="Grigoriev I.V."/>
            <person name="Martin F.M."/>
            <person name="Hacquard S."/>
        </authorList>
    </citation>
    <scope>NUCLEOTIDE SEQUENCE</scope>
    <source>
        <strain evidence="1">MPI-SDFR-AT-0120</strain>
    </source>
</reference>
<dbReference type="OrthoDB" id="3734441at2759"/>
<dbReference type="EMBL" id="JAGMVJ010000001">
    <property type="protein sequence ID" value="KAH7096059.1"/>
    <property type="molecule type" value="Genomic_DNA"/>
</dbReference>
<dbReference type="AlphaFoldDB" id="A0A8K0RH48"/>
<protein>
    <submittedName>
        <fullName evidence="1">Uncharacterized protein</fullName>
    </submittedName>
</protein>
<name>A0A8K0RH48_9PLEO</name>
<comment type="caution">
    <text evidence="1">The sequence shown here is derived from an EMBL/GenBank/DDBJ whole genome shotgun (WGS) entry which is preliminary data.</text>
</comment>